<dbReference type="EMBL" id="BARU01041443">
    <property type="protein sequence ID" value="GAH88191.1"/>
    <property type="molecule type" value="Genomic_DNA"/>
</dbReference>
<organism evidence="1">
    <name type="scientific">marine sediment metagenome</name>
    <dbReference type="NCBI Taxonomy" id="412755"/>
    <lineage>
        <taxon>unclassified sequences</taxon>
        <taxon>metagenomes</taxon>
        <taxon>ecological metagenomes</taxon>
    </lineage>
</organism>
<gene>
    <name evidence="1" type="ORF">S03H2_63897</name>
</gene>
<comment type="caution">
    <text evidence="1">The sequence shown here is derived from an EMBL/GenBank/DDBJ whole genome shotgun (WGS) entry which is preliminary data.</text>
</comment>
<evidence type="ECO:0000313" key="1">
    <source>
        <dbReference type="EMBL" id="GAH88191.1"/>
    </source>
</evidence>
<sequence>KKFQGLMSDTSDPEEFIKVINSNYSKIDEFALKIDEIDAWILNFDKILKPYTNITSTLKKTLANIISEIIRRKEDYSNYLDNIKDESLRVDVRGYVDEKIAEVNKLINSYEDETSLIIKEELPQLREIKDLLSNYKGKIDQIKSVNIIY</sequence>
<reference evidence="1" key="1">
    <citation type="journal article" date="2014" name="Front. Microbiol.">
        <title>High frequency of phylogenetically diverse reductive dehalogenase-homologous genes in deep subseafloor sedimentary metagenomes.</title>
        <authorList>
            <person name="Kawai M."/>
            <person name="Futagami T."/>
            <person name="Toyoda A."/>
            <person name="Takaki Y."/>
            <person name="Nishi S."/>
            <person name="Hori S."/>
            <person name="Arai W."/>
            <person name="Tsubouchi T."/>
            <person name="Morono Y."/>
            <person name="Uchiyama I."/>
            <person name="Ito T."/>
            <person name="Fujiyama A."/>
            <person name="Inagaki F."/>
            <person name="Takami H."/>
        </authorList>
    </citation>
    <scope>NUCLEOTIDE SEQUENCE</scope>
    <source>
        <strain evidence="1">Expedition CK06-06</strain>
    </source>
</reference>
<accession>X1J0G1</accession>
<feature type="non-terminal residue" evidence="1">
    <location>
        <position position="1"/>
    </location>
</feature>
<protein>
    <submittedName>
        <fullName evidence="1">Uncharacterized protein</fullName>
    </submittedName>
</protein>
<name>X1J0G1_9ZZZZ</name>
<proteinExistence type="predicted"/>
<dbReference type="AlphaFoldDB" id="X1J0G1"/>